<feature type="region of interest" description="Disordered" evidence="9">
    <location>
        <begin position="114"/>
        <end position="146"/>
    </location>
</feature>
<dbReference type="InterPro" id="IPR051523">
    <property type="entry name" value="KISH_domain"/>
</dbReference>
<accession>A0AAE0P2Z5</accession>
<comment type="caution">
    <text evidence="11">The sequence shown here is derived from an EMBL/GenBank/DDBJ whole genome shotgun (WGS) entry which is preliminary data.</text>
</comment>
<dbReference type="GO" id="GO:0000139">
    <property type="term" value="C:Golgi membrane"/>
    <property type="evidence" value="ECO:0007669"/>
    <property type="project" value="UniProtKB-SubCell"/>
</dbReference>
<keyword evidence="4" id="KW-0812">Transmembrane</keyword>
<dbReference type="Pfam" id="PF06842">
    <property type="entry name" value="DUF1242"/>
    <property type="match status" value="1"/>
</dbReference>
<evidence type="ECO:0000313" key="12">
    <source>
        <dbReference type="Proteomes" id="UP001281003"/>
    </source>
</evidence>
<reference evidence="11" key="2">
    <citation type="submission" date="2023-07" db="EMBL/GenBank/DDBJ databases">
        <authorList>
            <consortium name="Lawrence Berkeley National Laboratory"/>
            <person name="Haridas S."/>
            <person name="Hensen N."/>
            <person name="Bonometti L."/>
            <person name="Westerberg I."/>
            <person name="Brannstrom I.O."/>
            <person name="Guillou S."/>
            <person name="Cros-Aarteil S."/>
            <person name="Calhoun S."/>
            <person name="Kuo A."/>
            <person name="Mondo S."/>
            <person name="Pangilinan J."/>
            <person name="Riley R."/>
            <person name="LaButti K."/>
            <person name="Andreopoulos B."/>
            <person name="Lipzen A."/>
            <person name="Chen C."/>
            <person name="Yanf M."/>
            <person name="Daum C."/>
            <person name="Ng V."/>
            <person name="Clum A."/>
            <person name="Steindorff A."/>
            <person name="Ohm R."/>
            <person name="Martin F."/>
            <person name="Silar P."/>
            <person name="Natvig D."/>
            <person name="Lalanne C."/>
            <person name="Gautier V."/>
            <person name="Ament-velasquez S.L."/>
            <person name="Kruys A."/>
            <person name="Hutchinson M.I."/>
            <person name="Powell A.J."/>
            <person name="Barry K."/>
            <person name="Miller A.N."/>
            <person name="Grigoriev I.V."/>
            <person name="Debuchy R."/>
            <person name="Gladieux P."/>
            <person name="Thoren M.H."/>
            <person name="Johannesson H."/>
        </authorList>
    </citation>
    <scope>NUCLEOTIDE SEQUENCE</scope>
    <source>
        <strain evidence="11">FGSC 1904</strain>
    </source>
</reference>
<keyword evidence="8" id="KW-0472">Membrane</keyword>
<evidence type="ECO:0000256" key="2">
    <source>
        <dbReference type="ARBA" id="ARBA00004614"/>
    </source>
</evidence>
<reference evidence="11" key="1">
    <citation type="journal article" date="2023" name="Mol. Phylogenet. Evol.">
        <title>Genome-scale phylogeny and comparative genomics of the fungal order Sordariales.</title>
        <authorList>
            <person name="Hensen N."/>
            <person name="Bonometti L."/>
            <person name="Westerberg I."/>
            <person name="Brannstrom I.O."/>
            <person name="Guillou S."/>
            <person name="Cros-Aarteil S."/>
            <person name="Calhoun S."/>
            <person name="Haridas S."/>
            <person name="Kuo A."/>
            <person name="Mondo S."/>
            <person name="Pangilinan J."/>
            <person name="Riley R."/>
            <person name="LaButti K."/>
            <person name="Andreopoulos B."/>
            <person name="Lipzen A."/>
            <person name="Chen C."/>
            <person name="Yan M."/>
            <person name="Daum C."/>
            <person name="Ng V."/>
            <person name="Clum A."/>
            <person name="Steindorff A."/>
            <person name="Ohm R.A."/>
            <person name="Martin F."/>
            <person name="Silar P."/>
            <person name="Natvig D.O."/>
            <person name="Lalanne C."/>
            <person name="Gautier V."/>
            <person name="Ament-Velasquez S.L."/>
            <person name="Kruys A."/>
            <person name="Hutchinson M.I."/>
            <person name="Powell A.J."/>
            <person name="Barry K."/>
            <person name="Miller A.N."/>
            <person name="Grigoriev I.V."/>
            <person name="Debuchy R."/>
            <person name="Gladieux P."/>
            <person name="Hiltunen Thoren M."/>
            <person name="Johannesson H."/>
        </authorList>
    </citation>
    <scope>NUCLEOTIDE SEQUENCE</scope>
    <source>
        <strain evidence="11">FGSC 1904</strain>
    </source>
</reference>
<feature type="signal peptide" evidence="10">
    <location>
        <begin position="1"/>
        <end position="26"/>
    </location>
</feature>
<dbReference type="Proteomes" id="UP001281003">
    <property type="component" value="Unassembled WGS sequence"/>
</dbReference>
<feature type="compositionally biased region" description="Basic and acidic residues" evidence="9">
    <location>
        <begin position="117"/>
        <end position="128"/>
    </location>
</feature>
<evidence type="ECO:0000256" key="5">
    <source>
        <dbReference type="ARBA" id="ARBA00022729"/>
    </source>
</evidence>
<proteinExistence type="inferred from homology"/>
<gene>
    <name evidence="11" type="ORF">B0T20DRAFT_488051</name>
</gene>
<organism evidence="11 12">
    <name type="scientific">Sordaria brevicollis</name>
    <dbReference type="NCBI Taxonomy" id="83679"/>
    <lineage>
        <taxon>Eukaryota</taxon>
        <taxon>Fungi</taxon>
        <taxon>Dikarya</taxon>
        <taxon>Ascomycota</taxon>
        <taxon>Pezizomycotina</taxon>
        <taxon>Sordariomycetes</taxon>
        <taxon>Sordariomycetidae</taxon>
        <taxon>Sordariales</taxon>
        <taxon>Sordariaceae</taxon>
        <taxon>Sordaria</taxon>
    </lineage>
</organism>
<keyword evidence="6" id="KW-1133">Transmembrane helix</keyword>
<evidence type="ECO:0000256" key="6">
    <source>
        <dbReference type="ARBA" id="ARBA00022989"/>
    </source>
</evidence>
<dbReference type="EMBL" id="JAUTDP010000011">
    <property type="protein sequence ID" value="KAK3392382.1"/>
    <property type="molecule type" value="Genomic_DNA"/>
</dbReference>
<evidence type="ECO:0000313" key="11">
    <source>
        <dbReference type="EMBL" id="KAK3392382.1"/>
    </source>
</evidence>
<evidence type="ECO:0008006" key="13">
    <source>
        <dbReference type="Google" id="ProtNLM"/>
    </source>
</evidence>
<sequence>MTALFNFQSLLLVIILLVCTSTYVHQIFPAILDRNKDGIMGIFWKCARIGERLSPYVSICCILMATGESGSRDRTTTTRGSDLVRTERGVQESKGLRIRRTHQQLSRATLNNTRTTMETRTKRAEGHRHSSRLSTPGTRDIRPIPLGKGRSSGSLWDLEAVCTISTFWTPLSH</sequence>
<evidence type="ECO:0000256" key="10">
    <source>
        <dbReference type="SAM" id="SignalP"/>
    </source>
</evidence>
<protein>
    <recommendedName>
        <fullName evidence="13">Protein kish</fullName>
    </recommendedName>
</protein>
<evidence type="ECO:0000256" key="7">
    <source>
        <dbReference type="ARBA" id="ARBA00023034"/>
    </source>
</evidence>
<dbReference type="AlphaFoldDB" id="A0AAE0P2Z5"/>
<evidence type="ECO:0000256" key="8">
    <source>
        <dbReference type="ARBA" id="ARBA00023136"/>
    </source>
</evidence>
<comment type="function">
    <text evidence="1">Involved in the early part of the secretory pathway.</text>
</comment>
<keyword evidence="12" id="KW-1185">Reference proteome</keyword>
<dbReference type="InterPro" id="IPR009653">
    <property type="entry name" value="Ksh1"/>
</dbReference>
<keyword evidence="5 10" id="KW-0732">Signal</keyword>
<dbReference type="PANTHER" id="PTHR13229">
    <property type="entry name" value="PROTEIN KISH-A"/>
    <property type="match status" value="1"/>
</dbReference>
<evidence type="ECO:0000256" key="4">
    <source>
        <dbReference type="ARBA" id="ARBA00022692"/>
    </source>
</evidence>
<feature type="chain" id="PRO_5042202326" description="Protein kish" evidence="10">
    <location>
        <begin position="27"/>
        <end position="173"/>
    </location>
</feature>
<comment type="similarity">
    <text evidence="3">Belongs to the KISH family.</text>
</comment>
<evidence type="ECO:0000256" key="9">
    <source>
        <dbReference type="SAM" id="MobiDB-lite"/>
    </source>
</evidence>
<comment type="subcellular location">
    <subcellularLocation>
        <location evidence="2">Golgi apparatus membrane</location>
        <topology evidence="2">Single-pass type I membrane protein</topology>
    </subcellularLocation>
</comment>
<name>A0AAE0P2Z5_SORBR</name>
<evidence type="ECO:0000256" key="3">
    <source>
        <dbReference type="ARBA" id="ARBA00008961"/>
    </source>
</evidence>
<keyword evidence="7" id="KW-0333">Golgi apparatus</keyword>
<evidence type="ECO:0000256" key="1">
    <source>
        <dbReference type="ARBA" id="ARBA00002154"/>
    </source>
</evidence>